<dbReference type="GO" id="GO:0070740">
    <property type="term" value="F:tubulin-glutamic acid ligase activity"/>
    <property type="evidence" value="ECO:0007669"/>
    <property type="project" value="TreeGrafter"/>
</dbReference>
<keyword evidence="1" id="KW-0436">Ligase</keyword>
<dbReference type="PROSITE" id="PS51221">
    <property type="entry name" value="TTL"/>
    <property type="match status" value="1"/>
</dbReference>
<dbReference type="PANTHER" id="PTHR12241">
    <property type="entry name" value="TUBULIN POLYGLUTAMYLASE"/>
    <property type="match status" value="1"/>
</dbReference>
<gene>
    <name evidence="8" type="ORF">Ctob_003161</name>
</gene>
<dbReference type="Gene3D" id="3.30.470.20">
    <property type="entry name" value="ATP-grasp fold, B domain"/>
    <property type="match status" value="1"/>
</dbReference>
<keyword evidence="2" id="KW-0547">Nucleotide-binding</keyword>
<evidence type="ECO:0000313" key="9">
    <source>
        <dbReference type="Proteomes" id="UP000037460"/>
    </source>
</evidence>
<dbReference type="PANTHER" id="PTHR12241:SF145">
    <property type="entry name" value="TUBULIN POLYGLUTAMYLASE TTLL5"/>
    <property type="match status" value="1"/>
</dbReference>
<dbReference type="GO" id="GO:0036064">
    <property type="term" value="C:ciliary basal body"/>
    <property type="evidence" value="ECO:0007669"/>
    <property type="project" value="TreeGrafter"/>
</dbReference>
<dbReference type="Proteomes" id="UP000037460">
    <property type="component" value="Unassembled WGS sequence"/>
</dbReference>
<dbReference type="GO" id="GO:0005524">
    <property type="term" value="F:ATP binding"/>
    <property type="evidence" value="ECO:0007669"/>
    <property type="project" value="UniProtKB-KW"/>
</dbReference>
<feature type="signal peptide" evidence="7">
    <location>
        <begin position="1"/>
        <end position="22"/>
    </location>
</feature>
<evidence type="ECO:0000256" key="5">
    <source>
        <dbReference type="ARBA" id="ARBA00049274"/>
    </source>
</evidence>
<feature type="region of interest" description="Disordered" evidence="6">
    <location>
        <begin position="517"/>
        <end position="549"/>
    </location>
</feature>
<dbReference type="SUPFAM" id="SSF56059">
    <property type="entry name" value="Glutathione synthetase ATP-binding domain-like"/>
    <property type="match status" value="1"/>
</dbReference>
<feature type="chain" id="PRO_5005601395" description="Tubulin--tyrosine ligase-like protein 5" evidence="7">
    <location>
        <begin position="23"/>
        <end position="549"/>
    </location>
</feature>
<keyword evidence="3" id="KW-0067">ATP-binding</keyword>
<dbReference type="InterPro" id="IPR004344">
    <property type="entry name" value="TTL/TTLL_fam"/>
</dbReference>
<evidence type="ECO:0000313" key="8">
    <source>
        <dbReference type="EMBL" id="KOO21148.1"/>
    </source>
</evidence>
<dbReference type="Pfam" id="PF03133">
    <property type="entry name" value="TTL"/>
    <property type="match status" value="1"/>
</dbReference>
<evidence type="ECO:0000256" key="4">
    <source>
        <dbReference type="ARBA" id="ARBA00041448"/>
    </source>
</evidence>
<keyword evidence="9" id="KW-1185">Reference proteome</keyword>
<dbReference type="GO" id="GO:0015631">
    <property type="term" value="F:tubulin binding"/>
    <property type="evidence" value="ECO:0007669"/>
    <property type="project" value="TreeGrafter"/>
</dbReference>
<feature type="compositionally biased region" description="Gly residues" evidence="6">
    <location>
        <begin position="540"/>
        <end position="549"/>
    </location>
</feature>
<protein>
    <recommendedName>
        <fullName evidence="4">Tubulin--tyrosine ligase-like protein 5</fullName>
    </recommendedName>
</protein>
<dbReference type="OrthoDB" id="202825at2759"/>
<dbReference type="EMBL" id="JWZX01003386">
    <property type="protein sequence ID" value="KOO21148.1"/>
    <property type="molecule type" value="Genomic_DNA"/>
</dbReference>
<evidence type="ECO:0000256" key="3">
    <source>
        <dbReference type="ARBA" id="ARBA00022840"/>
    </source>
</evidence>
<comment type="catalytic activity">
    <reaction evidence="5">
        <text>L-glutamyl-[protein] + L-glutamate + ATP = gamma-L-glutamyl-L-glutamyl-[protein] + ADP + phosphate + H(+)</text>
        <dbReference type="Rhea" id="RHEA:60144"/>
        <dbReference type="Rhea" id="RHEA-COMP:10208"/>
        <dbReference type="Rhea" id="RHEA-COMP:15517"/>
        <dbReference type="ChEBI" id="CHEBI:15378"/>
        <dbReference type="ChEBI" id="CHEBI:29973"/>
        <dbReference type="ChEBI" id="CHEBI:29985"/>
        <dbReference type="ChEBI" id="CHEBI:30616"/>
        <dbReference type="ChEBI" id="CHEBI:43474"/>
        <dbReference type="ChEBI" id="CHEBI:143622"/>
        <dbReference type="ChEBI" id="CHEBI:456216"/>
    </reaction>
    <physiologicalReaction direction="left-to-right" evidence="5">
        <dbReference type="Rhea" id="RHEA:60145"/>
    </physiologicalReaction>
</comment>
<dbReference type="GO" id="GO:0000226">
    <property type="term" value="P:microtubule cytoskeleton organization"/>
    <property type="evidence" value="ECO:0007669"/>
    <property type="project" value="TreeGrafter"/>
</dbReference>
<proteinExistence type="predicted"/>
<sequence>MSSASGTRLAALACLAVNAVLVAHNELLRSELPVGFRPRRFLLDRLRATLGYDVEPHYPTHVAALIARLRALTARQAEGERRIFRVDRSRADYRVTVAEALEALGLRTANDTDSWDFDVYWGNQWTEHAAFLDPRLAPHILVSSVLGLMAETLGDKGFLGHALQLCAAQFGHEACDFIPPIYAMPHQMARWREAFRTHRYWMRKDKKVWGSASVSILSSLKQLPAEGTSYLLQQYVARPLLWQGFKHDLRLWAVLTSVRPLRLYLLQDGWARIAARRYDAEGLETNAEDVCMHLTATYCAEVPTDSLRLMRTNLGTYRNGLATHSPFARELWPAIERAILKTVLFAAPLLEGYEAMLSTEGASYRRFGFLSLDLILTATGAAYVEEVNTNGFLLGTRIPNGWQYTLDAMTTLGLGGYPRRPEYARRLEAAVAELCDLDALGPLAAGATSSPLAALSAELAIRMYDNDEEAARRAALVTEQSENAEDRKPWDRYGLDGPWGQAKAAVREENRALMASIRAARNLPPESEAETNGNEANDDGAGGAGVTSE</sequence>
<evidence type="ECO:0000256" key="2">
    <source>
        <dbReference type="ARBA" id="ARBA00022741"/>
    </source>
</evidence>
<organism evidence="8 9">
    <name type="scientific">Chrysochromulina tobinii</name>
    <dbReference type="NCBI Taxonomy" id="1460289"/>
    <lineage>
        <taxon>Eukaryota</taxon>
        <taxon>Haptista</taxon>
        <taxon>Haptophyta</taxon>
        <taxon>Prymnesiophyceae</taxon>
        <taxon>Prymnesiales</taxon>
        <taxon>Chrysochromulinaceae</taxon>
        <taxon>Chrysochromulina</taxon>
    </lineage>
</organism>
<evidence type="ECO:0000256" key="6">
    <source>
        <dbReference type="SAM" id="MobiDB-lite"/>
    </source>
</evidence>
<dbReference type="AlphaFoldDB" id="A0A0M0J4J5"/>
<keyword evidence="7" id="KW-0732">Signal</keyword>
<reference evidence="9" key="1">
    <citation type="journal article" date="2015" name="PLoS Genet.">
        <title>Genome Sequence and Transcriptome Analyses of Chrysochromulina tobin: Metabolic Tools for Enhanced Algal Fitness in the Prominent Order Prymnesiales (Haptophyceae).</title>
        <authorList>
            <person name="Hovde B.T."/>
            <person name="Deodato C.R."/>
            <person name="Hunsperger H.M."/>
            <person name="Ryken S.A."/>
            <person name="Yost W."/>
            <person name="Jha R.K."/>
            <person name="Patterson J."/>
            <person name="Monnat R.J. Jr."/>
            <person name="Barlow S.B."/>
            <person name="Starkenburg S.R."/>
            <person name="Cattolico R.A."/>
        </authorList>
    </citation>
    <scope>NUCLEOTIDE SEQUENCE</scope>
    <source>
        <strain evidence="9">CCMP291</strain>
    </source>
</reference>
<evidence type="ECO:0000256" key="7">
    <source>
        <dbReference type="SAM" id="SignalP"/>
    </source>
</evidence>
<evidence type="ECO:0000256" key="1">
    <source>
        <dbReference type="ARBA" id="ARBA00022598"/>
    </source>
</evidence>
<comment type="caution">
    <text evidence="8">The sequence shown here is derived from an EMBL/GenBank/DDBJ whole genome shotgun (WGS) entry which is preliminary data.</text>
</comment>
<accession>A0A0M0J4J5</accession>
<name>A0A0M0J4J5_9EUKA</name>